<dbReference type="SUPFAM" id="SSF161098">
    <property type="entry name" value="MetI-like"/>
    <property type="match status" value="1"/>
</dbReference>
<feature type="transmembrane region" description="Helical" evidence="5">
    <location>
        <begin position="195"/>
        <end position="218"/>
    </location>
</feature>
<dbReference type="GO" id="GO:0016020">
    <property type="term" value="C:membrane"/>
    <property type="evidence" value="ECO:0007669"/>
    <property type="project" value="UniProtKB-SubCell"/>
</dbReference>
<accession>A0A381QSF3</accession>
<evidence type="ECO:0000256" key="2">
    <source>
        <dbReference type="ARBA" id="ARBA00022692"/>
    </source>
</evidence>
<dbReference type="Gene3D" id="1.10.3720.10">
    <property type="entry name" value="MetI-like"/>
    <property type="match status" value="1"/>
</dbReference>
<dbReference type="PROSITE" id="PS50928">
    <property type="entry name" value="ABC_TM1"/>
    <property type="match status" value="1"/>
</dbReference>
<evidence type="ECO:0000256" key="1">
    <source>
        <dbReference type="ARBA" id="ARBA00004141"/>
    </source>
</evidence>
<keyword evidence="3 5" id="KW-1133">Transmembrane helix</keyword>
<feature type="transmembrane region" description="Helical" evidence="5">
    <location>
        <begin position="35"/>
        <end position="56"/>
    </location>
</feature>
<gene>
    <name evidence="7" type="ORF">METZ01_LOCUS33631</name>
</gene>
<evidence type="ECO:0000256" key="3">
    <source>
        <dbReference type="ARBA" id="ARBA00022989"/>
    </source>
</evidence>
<feature type="transmembrane region" description="Helical" evidence="5">
    <location>
        <begin position="153"/>
        <end position="183"/>
    </location>
</feature>
<dbReference type="PANTHER" id="PTHR30325">
    <property type="entry name" value="MEMBRANE COMPONENT OF ABC TRANSPORTER"/>
    <property type="match status" value="1"/>
</dbReference>
<dbReference type="EMBL" id="UINC01001440">
    <property type="protein sequence ID" value="SUZ80777.1"/>
    <property type="molecule type" value="Genomic_DNA"/>
</dbReference>
<reference evidence="7" key="1">
    <citation type="submission" date="2018-05" db="EMBL/GenBank/DDBJ databases">
        <authorList>
            <person name="Lanie J.A."/>
            <person name="Ng W.-L."/>
            <person name="Kazmierczak K.M."/>
            <person name="Andrzejewski T.M."/>
            <person name="Davidsen T.M."/>
            <person name="Wayne K.J."/>
            <person name="Tettelin H."/>
            <person name="Glass J.I."/>
            <person name="Rusch D."/>
            <person name="Podicherti R."/>
            <person name="Tsui H.-C.T."/>
            <person name="Winkler M.E."/>
        </authorList>
    </citation>
    <scope>NUCLEOTIDE SEQUENCE</scope>
</reference>
<organism evidence="7">
    <name type="scientific">marine metagenome</name>
    <dbReference type="NCBI Taxonomy" id="408172"/>
    <lineage>
        <taxon>unclassified sequences</taxon>
        <taxon>metagenomes</taxon>
        <taxon>ecological metagenomes</taxon>
    </lineage>
</organism>
<dbReference type="PANTHER" id="PTHR30325:SF0">
    <property type="entry name" value="INNER MEMBRANE ABC TRANSPORTER PERMEASE PROTEIN YEJE"/>
    <property type="match status" value="1"/>
</dbReference>
<dbReference type="CDD" id="cd06261">
    <property type="entry name" value="TM_PBP2"/>
    <property type="match status" value="1"/>
</dbReference>
<evidence type="ECO:0000313" key="7">
    <source>
        <dbReference type="EMBL" id="SUZ80777.1"/>
    </source>
</evidence>
<proteinExistence type="predicted"/>
<evidence type="ECO:0000256" key="5">
    <source>
        <dbReference type="SAM" id="Phobius"/>
    </source>
</evidence>
<name>A0A381QSF3_9ZZZZ</name>
<feature type="transmembrane region" description="Helical" evidence="5">
    <location>
        <begin position="334"/>
        <end position="355"/>
    </location>
</feature>
<dbReference type="GO" id="GO:0055085">
    <property type="term" value="P:transmembrane transport"/>
    <property type="evidence" value="ECO:0007669"/>
    <property type="project" value="InterPro"/>
</dbReference>
<dbReference type="Pfam" id="PF00528">
    <property type="entry name" value="BPD_transp_1"/>
    <property type="match status" value="1"/>
</dbReference>
<dbReference type="InterPro" id="IPR000515">
    <property type="entry name" value="MetI-like"/>
</dbReference>
<dbReference type="AlphaFoldDB" id="A0A381QSF3"/>
<feature type="non-terminal residue" evidence="7">
    <location>
        <position position="1"/>
    </location>
</feature>
<feature type="domain" description="ABC transmembrane type-1" evidence="6">
    <location>
        <begin position="155"/>
        <end position="355"/>
    </location>
</feature>
<keyword evidence="4 5" id="KW-0472">Membrane</keyword>
<dbReference type="InterPro" id="IPR035906">
    <property type="entry name" value="MetI-like_sf"/>
</dbReference>
<sequence length="371" mass="41451">VLVASSELNKQHGGSVPSESLIRKRLRKFKRLKRGYWSFVAILIAYVVSFFLPMLANNNAIIVKYEDKLYFPLLEVYQATQFGQSAIGEANYRALREQFTLEESSDWVFMPPYPYGPNESLLDESGFPPHPPTKQHLFGTDDRGRDVFVRLAYGFHISVTFAILVTLVSYALGIVVGATLGYLGGKVDLLGQRTIEIWSSLPFLYTVIIVSSIIVPVYLPGRNQLLQPAFWLLAIILSAFGWMGITYYVRGEFYREKVKDYVGAALSMGASEPTIMFKHILPNSLTSVVSFAPFAIVANIGALVALDFLGFGLPAPTPSWGELIGQGMNNLTKWWLVLFPLAAVFVTLLLVVFIGEAIREAFDPKEFSRLR</sequence>
<keyword evidence="2 5" id="KW-0812">Transmembrane</keyword>
<dbReference type="GO" id="GO:0042884">
    <property type="term" value="P:microcin transport"/>
    <property type="evidence" value="ECO:0007669"/>
    <property type="project" value="TreeGrafter"/>
</dbReference>
<evidence type="ECO:0000256" key="4">
    <source>
        <dbReference type="ARBA" id="ARBA00023136"/>
    </source>
</evidence>
<protein>
    <recommendedName>
        <fullName evidence="6">ABC transmembrane type-1 domain-containing protein</fullName>
    </recommendedName>
</protein>
<feature type="transmembrane region" description="Helical" evidence="5">
    <location>
        <begin position="288"/>
        <end position="314"/>
    </location>
</feature>
<evidence type="ECO:0000259" key="6">
    <source>
        <dbReference type="PROSITE" id="PS50928"/>
    </source>
</evidence>
<feature type="transmembrane region" description="Helical" evidence="5">
    <location>
        <begin position="230"/>
        <end position="249"/>
    </location>
</feature>
<comment type="subcellular location">
    <subcellularLocation>
        <location evidence="1">Membrane</location>
        <topology evidence="1">Multi-pass membrane protein</topology>
    </subcellularLocation>
</comment>